<dbReference type="NCBIfam" id="NF005102">
    <property type="entry name" value="PRK06541.1"/>
    <property type="match status" value="1"/>
</dbReference>
<evidence type="ECO:0000256" key="2">
    <source>
        <dbReference type="ARBA" id="ARBA00022576"/>
    </source>
</evidence>
<reference evidence="7 8" key="1">
    <citation type="submission" date="2020-07" db="EMBL/GenBank/DDBJ databases">
        <title>Sequencing the genomes of 1000 actinobacteria strains.</title>
        <authorList>
            <person name="Klenk H.-P."/>
        </authorList>
    </citation>
    <scope>NUCLEOTIDE SEQUENCE [LARGE SCALE GENOMIC DNA]</scope>
    <source>
        <strain evidence="7 8">DSM 19663</strain>
    </source>
</reference>
<dbReference type="GO" id="GO:0030170">
    <property type="term" value="F:pyridoxal phosphate binding"/>
    <property type="evidence" value="ECO:0007669"/>
    <property type="project" value="InterPro"/>
</dbReference>
<comment type="caution">
    <text evidence="7">The sequence shown here is derived from an EMBL/GenBank/DDBJ whole genome shotgun (WGS) entry which is preliminary data.</text>
</comment>
<organism evidence="7 8">
    <name type="scientific">Microcella alkalica</name>
    <dbReference type="NCBI Taxonomy" id="355930"/>
    <lineage>
        <taxon>Bacteria</taxon>
        <taxon>Bacillati</taxon>
        <taxon>Actinomycetota</taxon>
        <taxon>Actinomycetes</taxon>
        <taxon>Micrococcales</taxon>
        <taxon>Microbacteriaceae</taxon>
        <taxon>Microcella</taxon>
    </lineage>
</organism>
<dbReference type="InterPro" id="IPR049704">
    <property type="entry name" value="Aminotrans_3_PPA_site"/>
</dbReference>
<protein>
    <recommendedName>
        <fullName evidence="9">Adenosylmethionine-8-amino-7-oxononanoate aminotransferase</fullName>
    </recommendedName>
</protein>
<feature type="region of interest" description="Disordered" evidence="6">
    <location>
        <begin position="1"/>
        <end position="39"/>
    </location>
</feature>
<dbReference type="EMBL" id="JACGWX010000001">
    <property type="protein sequence ID" value="MBA8846784.1"/>
    <property type="molecule type" value="Genomic_DNA"/>
</dbReference>
<dbReference type="CDD" id="cd00610">
    <property type="entry name" value="OAT_like"/>
    <property type="match status" value="1"/>
</dbReference>
<dbReference type="Proteomes" id="UP000585905">
    <property type="component" value="Unassembled WGS sequence"/>
</dbReference>
<keyword evidence="2" id="KW-0032">Aminotransferase</keyword>
<evidence type="ECO:0000256" key="1">
    <source>
        <dbReference type="ARBA" id="ARBA00008954"/>
    </source>
</evidence>
<accession>A0A839E9D4</accession>
<evidence type="ECO:0000256" key="6">
    <source>
        <dbReference type="SAM" id="MobiDB-lite"/>
    </source>
</evidence>
<dbReference type="Pfam" id="PF00202">
    <property type="entry name" value="Aminotran_3"/>
    <property type="match status" value="1"/>
</dbReference>
<dbReference type="InterPro" id="IPR015422">
    <property type="entry name" value="PyrdxlP-dep_Trfase_small"/>
</dbReference>
<name>A0A839E9D4_9MICO</name>
<dbReference type="Gene3D" id="3.90.1150.10">
    <property type="entry name" value="Aspartate Aminotransferase, domain 1"/>
    <property type="match status" value="1"/>
</dbReference>
<feature type="compositionally biased region" description="Basic residues" evidence="6">
    <location>
        <begin position="1"/>
        <end position="11"/>
    </location>
</feature>
<dbReference type="AlphaFoldDB" id="A0A839E9D4"/>
<dbReference type="InterPro" id="IPR005814">
    <property type="entry name" value="Aminotrans_3"/>
</dbReference>
<proteinExistence type="inferred from homology"/>
<sequence>MTLFTRSKKKKAETAHDTHSAHGATPGGELPGVELPGSIGGAREAELQTMARDHLWMHFARQSGMESGAGVPIIVRGEGHHVYDSHGRKYIDGLSGLFVVQVGHGRERLAEAARKQAEELAFFPLWSYAHPTAIELADRLADYAPGDLNRVFFTTGGGEAVESAWKLAKQYFKLTGKPMKHKVISRAIAYHGTPQGALAITGIPGMKEMFEPLTPGGFRVPNTNYYRAEEMGFHGSLEEFGQWAANRIEEAILFEGPDTVAAVFLEPVQNSGGCFPPPPGYFTRVREICDKYDVLLVSDEVICAYGRIGEMFACTALGYVPDIITSAKGLTSGYSPLGAMIVSDRLYEPFTHGQTAFYHGYTFAGHPVSAAVALENLNIMEEEGILEHVRENSPKFRAALERLKDLPIVGDVRGEGYFFGIELVKNKETKETFSDDEAERLLRGFLSKALFDAGLYCRADDRGDPVIQLAPPLTIGPAEFDEIEGILRKVLTEAWTRL</sequence>
<dbReference type="PANTHER" id="PTHR43094:SF1">
    <property type="entry name" value="AMINOTRANSFERASE CLASS-III"/>
    <property type="match status" value="1"/>
</dbReference>
<evidence type="ECO:0000313" key="8">
    <source>
        <dbReference type="Proteomes" id="UP000585905"/>
    </source>
</evidence>
<keyword evidence="4 5" id="KW-0663">Pyridoxal phosphate</keyword>
<keyword evidence="8" id="KW-1185">Reference proteome</keyword>
<dbReference type="Gene3D" id="3.40.640.10">
    <property type="entry name" value="Type I PLP-dependent aspartate aminotransferase-like (Major domain)"/>
    <property type="match status" value="1"/>
</dbReference>
<evidence type="ECO:0000256" key="5">
    <source>
        <dbReference type="RuleBase" id="RU003560"/>
    </source>
</evidence>
<dbReference type="GO" id="GO:0008483">
    <property type="term" value="F:transaminase activity"/>
    <property type="evidence" value="ECO:0007669"/>
    <property type="project" value="UniProtKB-KW"/>
</dbReference>
<comment type="similarity">
    <text evidence="1 5">Belongs to the class-III pyridoxal-phosphate-dependent aminotransferase family.</text>
</comment>
<evidence type="ECO:0000313" key="7">
    <source>
        <dbReference type="EMBL" id="MBA8846784.1"/>
    </source>
</evidence>
<dbReference type="SUPFAM" id="SSF53383">
    <property type="entry name" value="PLP-dependent transferases"/>
    <property type="match status" value="1"/>
</dbReference>
<gene>
    <name evidence="7" type="ORF">FHX53_000348</name>
</gene>
<dbReference type="PANTHER" id="PTHR43094">
    <property type="entry name" value="AMINOTRANSFERASE"/>
    <property type="match status" value="1"/>
</dbReference>
<evidence type="ECO:0000256" key="3">
    <source>
        <dbReference type="ARBA" id="ARBA00022679"/>
    </source>
</evidence>
<dbReference type="FunFam" id="3.40.640.10:FF:000014">
    <property type="entry name" value="Adenosylmethionine-8-amino-7-oxononanoate aminotransferase, probable"/>
    <property type="match status" value="1"/>
</dbReference>
<keyword evidence="3" id="KW-0808">Transferase</keyword>
<evidence type="ECO:0008006" key="9">
    <source>
        <dbReference type="Google" id="ProtNLM"/>
    </source>
</evidence>
<evidence type="ECO:0000256" key="4">
    <source>
        <dbReference type="ARBA" id="ARBA00022898"/>
    </source>
</evidence>
<dbReference type="PROSITE" id="PS00600">
    <property type="entry name" value="AA_TRANSFER_CLASS_3"/>
    <property type="match status" value="1"/>
</dbReference>
<dbReference type="InterPro" id="IPR015424">
    <property type="entry name" value="PyrdxlP-dep_Trfase"/>
</dbReference>
<dbReference type="InterPro" id="IPR015421">
    <property type="entry name" value="PyrdxlP-dep_Trfase_major"/>
</dbReference>